<evidence type="ECO:0000313" key="2">
    <source>
        <dbReference type="EMBL" id="MDT0551085.1"/>
    </source>
</evidence>
<feature type="domain" description="AGAO-like N2" evidence="1">
    <location>
        <begin position="10"/>
        <end position="70"/>
    </location>
</feature>
<comment type="caution">
    <text evidence="2">The sequence shown here is derived from an EMBL/GenBank/DDBJ whole genome shotgun (WGS) entry which is preliminary data.</text>
</comment>
<dbReference type="Pfam" id="PF21994">
    <property type="entry name" value="AGAO-like_N2"/>
    <property type="match status" value="1"/>
</dbReference>
<dbReference type="SUPFAM" id="SSF54416">
    <property type="entry name" value="Amine oxidase N-terminal region"/>
    <property type="match status" value="1"/>
</dbReference>
<feature type="non-terminal residue" evidence="2">
    <location>
        <position position="75"/>
    </location>
</feature>
<dbReference type="Gene3D" id="3.10.450.40">
    <property type="match status" value="1"/>
</dbReference>
<gene>
    <name evidence="2" type="ORF">RND15_51900</name>
</gene>
<proteinExistence type="predicted"/>
<dbReference type="InterPro" id="IPR016182">
    <property type="entry name" value="Cu_amine_oxidase_N-reg"/>
</dbReference>
<dbReference type="EMBL" id="JAVRFD010000744">
    <property type="protein sequence ID" value="MDT0551085.1"/>
    <property type="molecule type" value="Genomic_DNA"/>
</dbReference>
<sequence length="75" mass="7886">MDYPLDPLSADEFRAVAAILREHGVGEGWRVASVELVEPSKAELAAFDGGGATPARRAAVICLDRSANATYKGVV</sequence>
<name>A0ABU2XZW5_9ACTN</name>
<organism evidence="2 3">
    <name type="scientific">Streptomyces lonegramiae</name>
    <dbReference type="NCBI Taxonomy" id="3075524"/>
    <lineage>
        <taxon>Bacteria</taxon>
        <taxon>Bacillati</taxon>
        <taxon>Actinomycetota</taxon>
        <taxon>Actinomycetes</taxon>
        <taxon>Kitasatosporales</taxon>
        <taxon>Streptomycetaceae</taxon>
        <taxon>Streptomyces</taxon>
    </lineage>
</organism>
<evidence type="ECO:0000259" key="1">
    <source>
        <dbReference type="Pfam" id="PF21994"/>
    </source>
</evidence>
<dbReference type="InterPro" id="IPR054157">
    <property type="entry name" value="AGAO-like_N2"/>
</dbReference>
<keyword evidence="3" id="KW-1185">Reference proteome</keyword>
<evidence type="ECO:0000313" key="3">
    <source>
        <dbReference type="Proteomes" id="UP001180754"/>
    </source>
</evidence>
<accession>A0ABU2XZW5</accession>
<protein>
    <recommendedName>
        <fullName evidence="1">AGAO-like N2 domain-containing protein</fullName>
    </recommendedName>
</protein>
<dbReference type="Proteomes" id="UP001180754">
    <property type="component" value="Unassembled WGS sequence"/>
</dbReference>
<dbReference type="RefSeq" id="WP_311731415.1">
    <property type="nucleotide sequence ID" value="NZ_JAVRFD010000744.1"/>
</dbReference>
<reference evidence="2" key="1">
    <citation type="submission" date="2024-05" db="EMBL/GenBank/DDBJ databases">
        <title>30 novel species of actinomycetes from the DSMZ collection.</title>
        <authorList>
            <person name="Nouioui I."/>
        </authorList>
    </citation>
    <scope>NUCLEOTIDE SEQUENCE</scope>
    <source>
        <strain evidence="2">DSM 41529</strain>
    </source>
</reference>